<dbReference type="EMBL" id="MPUH01000614">
    <property type="protein sequence ID" value="OMJ76728.1"/>
    <property type="molecule type" value="Genomic_DNA"/>
</dbReference>
<reference evidence="2 3" key="1">
    <citation type="submission" date="2016-11" db="EMBL/GenBank/DDBJ databases">
        <title>The macronuclear genome of Stentor coeruleus: a giant cell with tiny introns.</title>
        <authorList>
            <person name="Slabodnick M."/>
            <person name="Ruby J.G."/>
            <person name="Reiff S.B."/>
            <person name="Swart E.C."/>
            <person name="Gosai S."/>
            <person name="Prabakaran S."/>
            <person name="Witkowska E."/>
            <person name="Larue G.E."/>
            <person name="Fisher S."/>
            <person name="Freeman R.M."/>
            <person name="Gunawardena J."/>
            <person name="Chu W."/>
            <person name="Stover N.A."/>
            <person name="Gregory B.D."/>
            <person name="Nowacki M."/>
            <person name="Derisi J."/>
            <person name="Roy S.W."/>
            <person name="Marshall W.F."/>
            <person name="Sood P."/>
        </authorList>
    </citation>
    <scope>NUCLEOTIDE SEQUENCE [LARGE SCALE GENOMIC DNA]</scope>
    <source>
        <strain evidence="2">WM001</strain>
    </source>
</reference>
<evidence type="ECO:0000313" key="2">
    <source>
        <dbReference type="EMBL" id="OMJ76728.1"/>
    </source>
</evidence>
<feature type="compositionally biased region" description="Polar residues" evidence="1">
    <location>
        <begin position="64"/>
        <end position="75"/>
    </location>
</feature>
<organism evidence="2 3">
    <name type="scientific">Stentor coeruleus</name>
    <dbReference type="NCBI Taxonomy" id="5963"/>
    <lineage>
        <taxon>Eukaryota</taxon>
        <taxon>Sar</taxon>
        <taxon>Alveolata</taxon>
        <taxon>Ciliophora</taxon>
        <taxon>Postciliodesmatophora</taxon>
        <taxon>Heterotrichea</taxon>
        <taxon>Heterotrichida</taxon>
        <taxon>Stentoridae</taxon>
        <taxon>Stentor</taxon>
    </lineage>
</organism>
<evidence type="ECO:0000256" key="1">
    <source>
        <dbReference type="SAM" id="MobiDB-lite"/>
    </source>
</evidence>
<name>A0A1R2BJ00_9CILI</name>
<keyword evidence="3" id="KW-1185">Reference proteome</keyword>
<feature type="compositionally biased region" description="Basic and acidic residues" evidence="1">
    <location>
        <begin position="17"/>
        <end position="32"/>
    </location>
</feature>
<proteinExistence type="predicted"/>
<comment type="caution">
    <text evidence="2">The sequence shown here is derived from an EMBL/GenBank/DDBJ whole genome shotgun (WGS) entry which is preliminary data.</text>
</comment>
<feature type="region of interest" description="Disordered" evidence="1">
    <location>
        <begin position="1"/>
        <end position="94"/>
    </location>
</feature>
<evidence type="ECO:0000313" key="3">
    <source>
        <dbReference type="Proteomes" id="UP000187209"/>
    </source>
</evidence>
<accession>A0A1R2BJ00</accession>
<dbReference type="Proteomes" id="UP000187209">
    <property type="component" value="Unassembled WGS sequence"/>
</dbReference>
<feature type="compositionally biased region" description="Basic residues" evidence="1">
    <location>
        <begin position="47"/>
        <end position="63"/>
    </location>
</feature>
<gene>
    <name evidence="2" type="ORF">SteCoe_23842</name>
</gene>
<protein>
    <submittedName>
        <fullName evidence="2">Uncharacterized protein</fullName>
    </submittedName>
</protein>
<sequence length="208" mass="23710">MKKAQTKKLSIPCFFIHTDKQKDENTKKKEVRFQSGRNSPTSPTQVKAKKITHAPKSYTRHHSPQQSISTRNSPPRSLAKPKVPSHVIKKKKSTKKTIKSEYKLTELDGRQIRYAPKIYENQIFADIYDELGHHDRIVEIQETLNSEAAEAPCIIYDNLENPSFEDLGPKPPGNSFLETSQDSYNILGAKGNCELFAKLELMAKEQNQ</sequence>
<feature type="compositionally biased region" description="Polar residues" evidence="1">
    <location>
        <begin position="35"/>
        <end position="45"/>
    </location>
</feature>
<dbReference type="AlphaFoldDB" id="A0A1R2BJ00"/>
<dbReference type="OrthoDB" id="324629at2759"/>